<keyword evidence="2" id="KW-0472">Membrane</keyword>
<protein>
    <submittedName>
        <fullName evidence="3">Uncharacterized protein</fullName>
    </submittedName>
</protein>
<keyword evidence="2" id="KW-1133">Transmembrane helix</keyword>
<evidence type="ECO:0000313" key="3">
    <source>
        <dbReference type="EMBL" id="CAA9412518.1"/>
    </source>
</evidence>
<organism evidence="3">
    <name type="scientific">uncultured Phycisphaerae bacterium</name>
    <dbReference type="NCBI Taxonomy" id="904963"/>
    <lineage>
        <taxon>Bacteria</taxon>
        <taxon>Pseudomonadati</taxon>
        <taxon>Planctomycetota</taxon>
        <taxon>Phycisphaerae</taxon>
        <taxon>environmental samples</taxon>
    </lineage>
</organism>
<feature type="transmembrane region" description="Helical" evidence="2">
    <location>
        <begin position="405"/>
        <end position="428"/>
    </location>
</feature>
<evidence type="ECO:0000256" key="1">
    <source>
        <dbReference type="SAM" id="MobiDB-lite"/>
    </source>
</evidence>
<keyword evidence="2" id="KW-0812">Transmembrane</keyword>
<evidence type="ECO:0000256" key="2">
    <source>
        <dbReference type="SAM" id="Phobius"/>
    </source>
</evidence>
<feature type="transmembrane region" description="Helical" evidence="2">
    <location>
        <begin position="45"/>
        <end position="68"/>
    </location>
</feature>
<gene>
    <name evidence="3" type="ORF">AVDCRST_MAG64-2391</name>
</gene>
<feature type="region of interest" description="Disordered" evidence="1">
    <location>
        <begin position="243"/>
        <end position="284"/>
    </location>
</feature>
<feature type="transmembrane region" description="Helical" evidence="2">
    <location>
        <begin position="364"/>
        <end position="393"/>
    </location>
</feature>
<feature type="transmembrane region" description="Helical" evidence="2">
    <location>
        <begin position="88"/>
        <end position="105"/>
    </location>
</feature>
<feature type="transmembrane region" description="Helical" evidence="2">
    <location>
        <begin position="126"/>
        <end position="146"/>
    </location>
</feature>
<feature type="region of interest" description="Disordered" evidence="1">
    <location>
        <begin position="198"/>
        <end position="225"/>
    </location>
</feature>
<feature type="region of interest" description="Disordered" evidence="1">
    <location>
        <begin position="1"/>
        <end position="23"/>
    </location>
</feature>
<sequence length="479" mass="49482">MATVWATPADDRTGNAGTAAGTGAAPVTPAEVAALARRIRVEAKLGRITAVGTVLGLACGAAAVWPFLDGGYMADALVRSDLGPVGFVPGWLLAGLLPLLAFYAGRLQFESGRSSTGEIETSLRKIRRVILGCMFASATAFVVVLGERLGGGVTAVGPSWLTLTYAGCFAACAFIVSDVRRGLGDFDSEHQRRRRKLARGFTVELRPPGGPTAAPDGASAHAPADAMEGADAIPLAKRADDGAAPPHFPALSTPDISPAGAPRLTAVAPPLPPPSLPSGFQRPAPAAGPAFAQVAPVAAAVLGADEDDHAKDVRLMMTLAVAVAVPLYAVRLGEGLWGGLRRAEYLVSSTGTFLGRNTSGSPDVLAALLLPLAAIASLLLLPCAVLWLAWGILSLNYGPMFRRSVGLLTVATLALAVLAILPGWVYAVSSRTDPERTVELGMLIRGAEIVHALFLGALLTRPAVRHLFARSEDDGLDPD</sequence>
<feature type="compositionally biased region" description="Low complexity" evidence="1">
    <location>
        <begin position="211"/>
        <end position="225"/>
    </location>
</feature>
<name>A0A6J4PGW5_9BACT</name>
<dbReference type="AlphaFoldDB" id="A0A6J4PGW5"/>
<reference evidence="3" key="1">
    <citation type="submission" date="2020-02" db="EMBL/GenBank/DDBJ databases">
        <authorList>
            <person name="Meier V. D."/>
        </authorList>
    </citation>
    <scope>NUCLEOTIDE SEQUENCE</scope>
    <source>
        <strain evidence="3">AVDCRST_MAG64</strain>
    </source>
</reference>
<feature type="compositionally biased region" description="Low complexity" evidence="1">
    <location>
        <begin position="14"/>
        <end position="23"/>
    </location>
</feature>
<proteinExistence type="predicted"/>
<accession>A0A6J4PGW5</accession>
<feature type="transmembrane region" description="Helical" evidence="2">
    <location>
        <begin position="158"/>
        <end position="176"/>
    </location>
</feature>
<dbReference type="EMBL" id="CADCUQ010000534">
    <property type="protein sequence ID" value="CAA9412518.1"/>
    <property type="molecule type" value="Genomic_DNA"/>
</dbReference>